<dbReference type="GO" id="GO:0008270">
    <property type="term" value="F:zinc ion binding"/>
    <property type="evidence" value="ECO:0007669"/>
    <property type="project" value="UniProtKB-KW"/>
</dbReference>
<proteinExistence type="predicted"/>
<dbReference type="InterPro" id="IPR013087">
    <property type="entry name" value="Znf_C2H2_type"/>
</dbReference>
<keyword evidence="8" id="KW-0812">Transmembrane</keyword>
<evidence type="ECO:0000313" key="11">
    <source>
        <dbReference type="Proteomes" id="UP000250043"/>
    </source>
</evidence>
<dbReference type="GO" id="GO:0001228">
    <property type="term" value="F:DNA-binding transcription activator activity, RNA polymerase II-specific"/>
    <property type="evidence" value="ECO:0007669"/>
    <property type="project" value="TreeGrafter"/>
</dbReference>
<feature type="transmembrane region" description="Helical" evidence="8">
    <location>
        <begin position="305"/>
        <end position="327"/>
    </location>
</feature>
<evidence type="ECO:0000313" key="10">
    <source>
        <dbReference type="EMBL" id="OCH88552.1"/>
    </source>
</evidence>
<dbReference type="PROSITE" id="PS50157">
    <property type="entry name" value="ZINC_FINGER_C2H2_2"/>
    <property type="match status" value="4"/>
</dbReference>
<dbReference type="AlphaFoldDB" id="A0A8E2AXQ4"/>
<protein>
    <recommendedName>
        <fullName evidence="9">C2H2-type domain-containing protein</fullName>
    </recommendedName>
</protein>
<feature type="domain" description="C2H2-type" evidence="9">
    <location>
        <begin position="104"/>
        <end position="133"/>
    </location>
</feature>
<dbReference type="SMART" id="SM00355">
    <property type="entry name" value="ZnF_C2H2"/>
    <property type="match status" value="7"/>
</dbReference>
<dbReference type="PANTHER" id="PTHR24376:SF235">
    <property type="entry name" value="C2H2-TYPE DOMAIN-CONTAINING PROTEIN"/>
    <property type="match status" value="1"/>
</dbReference>
<keyword evidence="4 7" id="KW-0863">Zinc-finger</keyword>
<reference evidence="10 11" key="1">
    <citation type="submission" date="2016-07" db="EMBL/GenBank/DDBJ databases">
        <title>Draft genome of the white-rot fungus Obba rivulosa 3A-2.</title>
        <authorList>
            <consortium name="DOE Joint Genome Institute"/>
            <person name="Miettinen O."/>
            <person name="Riley R."/>
            <person name="Acob R."/>
            <person name="Barry K."/>
            <person name="Cullen D."/>
            <person name="De Vries R."/>
            <person name="Hainaut M."/>
            <person name="Hatakka A."/>
            <person name="Henrissat B."/>
            <person name="Hilden K."/>
            <person name="Kuo R."/>
            <person name="Labutti K."/>
            <person name="Lipzen A."/>
            <person name="Makela M.R."/>
            <person name="Sandor L."/>
            <person name="Spatafora J.W."/>
            <person name="Grigoriev I.V."/>
            <person name="Hibbett D.S."/>
        </authorList>
    </citation>
    <scope>NUCLEOTIDE SEQUENCE [LARGE SCALE GENOMIC DNA]</scope>
    <source>
        <strain evidence="10 11">3A-2</strain>
    </source>
</reference>
<name>A0A8E2AXQ4_9APHY</name>
<evidence type="ECO:0000256" key="4">
    <source>
        <dbReference type="ARBA" id="ARBA00022771"/>
    </source>
</evidence>
<dbReference type="PROSITE" id="PS00028">
    <property type="entry name" value="ZINC_FINGER_C2H2_1"/>
    <property type="match status" value="3"/>
</dbReference>
<keyword evidence="6" id="KW-0539">Nucleus</keyword>
<evidence type="ECO:0000256" key="3">
    <source>
        <dbReference type="ARBA" id="ARBA00022737"/>
    </source>
</evidence>
<dbReference type="Proteomes" id="UP000250043">
    <property type="component" value="Unassembled WGS sequence"/>
</dbReference>
<dbReference type="GO" id="GO:0000978">
    <property type="term" value="F:RNA polymerase II cis-regulatory region sequence-specific DNA binding"/>
    <property type="evidence" value="ECO:0007669"/>
    <property type="project" value="TreeGrafter"/>
</dbReference>
<dbReference type="Pfam" id="PF12874">
    <property type="entry name" value="zf-met"/>
    <property type="match status" value="2"/>
</dbReference>
<organism evidence="10 11">
    <name type="scientific">Obba rivulosa</name>
    <dbReference type="NCBI Taxonomy" id="1052685"/>
    <lineage>
        <taxon>Eukaryota</taxon>
        <taxon>Fungi</taxon>
        <taxon>Dikarya</taxon>
        <taxon>Basidiomycota</taxon>
        <taxon>Agaricomycotina</taxon>
        <taxon>Agaricomycetes</taxon>
        <taxon>Polyporales</taxon>
        <taxon>Gelatoporiaceae</taxon>
        <taxon>Obba</taxon>
    </lineage>
</organism>
<evidence type="ECO:0000256" key="8">
    <source>
        <dbReference type="SAM" id="Phobius"/>
    </source>
</evidence>
<evidence type="ECO:0000256" key="2">
    <source>
        <dbReference type="ARBA" id="ARBA00022723"/>
    </source>
</evidence>
<comment type="subcellular location">
    <subcellularLocation>
        <location evidence="1">Nucleus</location>
    </subcellularLocation>
</comment>
<dbReference type="Gene3D" id="3.30.160.60">
    <property type="entry name" value="Classic Zinc Finger"/>
    <property type="match status" value="2"/>
</dbReference>
<keyword evidence="8" id="KW-0472">Membrane</keyword>
<evidence type="ECO:0000256" key="7">
    <source>
        <dbReference type="PROSITE-ProRule" id="PRU00042"/>
    </source>
</evidence>
<dbReference type="EMBL" id="KV722449">
    <property type="protein sequence ID" value="OCH88552.1"/>
    <property type="molecule type" value="Genomic_DNA"/>
</dbReference>
<keyword evidence="2" id="KW-0479">Metal-binding</keyword>
<sequence length="346" mass="39468">MASCERCSRGFGNDRALQQHKKDSSAHHICDDCGLDHSNRLQLIMHWTESSRHHYCRRCDTHFGGMNDLSHHYEQDHYYCALCSKVFDLDSDIHEHRRTTHPASYCALCKRMFRFESNLDHHTRSSAHQPKGHHCPGHGCNKSFISVAALVHHWESGACRSGVTREIVDRGAATLDARGIVTNHARFLEGPDSPGERILDDIVTKKAWNGRAYECCICHRTYQSLGALNAHLQSPAHSQKIYRCPLEWKGCGQEFKVISAFCQHIESGVCGVIRFRRDNRPILDQTQDVMTARTSDEPEPSTCEIIVALLTLVLTSYGLYYAVVFLARSRYNVSDIWQFFTLHLNL</sequence>
<keyword evidence="3" id="KW-0677">Repeat</keyword>
<evidence type="ECO:0000256" key="1">
    <source>
        <dbReference type="ARBA" id="ARBA00004123"/>
    </source>
</evidence>
<keyword evidence="8" id="KW-1133">Transmembrane helix</keyword>
<feature type="domain" description="C2H2-type" evidence="9">
    <location>
        <begin position="213"/>
        <end position="238"/>
    </location>
</feature>
<gene>
    <name evidence="10" type="ORF">OBBRIDRAFT_80325</name>
</gene>
<accession>A0A8E2AXQ4</accession>
<evidence type="ECO:0000256" key="5">
    <source>
        <dbReference type="ARBA" id="ARBA00022833"/>
    </source>
</evidence>
<dbReference type="OrthoDB" id="6077919at2759"/>
<keyword evidence="11" id="KW-1185">Reference proteome</keyword>
<keyword evidence="5" id="KW-0862">Zinc</keyword>
<feature type="domain" description="C2H2-type" evidence="9">
    <location>
        <begin position="78"/>
        <end position="101"/>
    </location>
</feature>
<evidence type="ECO:0000259" key="9">
    <source>
        <dbReference type="PROSITE" id="PS50157"/>
    </source>
</evidence>
<dbReference type="PANTHER" id="PTHR24376">
    <property type="entry name" value="ZINC FINGER PROTEIN"/>
    <property type="match status" value="1"/>
</dbReference>
<dbReference type="GO" id="GO:0005634">
    <property type="term" value="C:nucleus"/>
    <property type="evidence" value="ECO:0007669"/>
    <property type="project" value="UniProtKB-SubCell"/>
</dbReference>
<feature type="domain" description="C2H2-type" evidence="9">
    <location>
        <begin position="2"/>
        <end position="27"/>
    </location>
</feature>
<evidence type="ECO:0000256" key="6">
    <source>
        <dbReference type="ARBA" id="ARBA00023242"/>
    </source>
</evidence>